<name>A0A2A5B8Z4_9GAMM</name>
<organism evidence="1 2">
    <name type="scientific">SAR86 cluster bacterium</name>
    <dbReference type="NCBI Taxonomy" id="2030880"/>
    <lineage>
        <taxon>Bacteria</taxon>
        <taxon>Pseudomonadati</taxon>
        <taxon>Pseudomonadota</taxon>
        <taxon>Gammaproteobacteria</taxon>
        <taxon>SAR86 cluster</taxon>
    </lineage>
</organism>
<dbReference type="AlphaFoldDB" id="A0A2A5B8Z4"/>
<dbReference type="Proteomes" id="UP000218327">
    <property type="component" value="Unassembled WGS sequence"/>
</dbReference>
<dbReference type="Pfam" id="PF20420">
    <property type="entry name" value="DUF6702"/>
    <property type="match status" value="1"/>
</dbReference>
<dbReference type="InterPro" id="IPR046525">
    <property type="entry name" value="DUF6702"/>
</dbReference>
<comment type="caution">
    <text evidence="1">The sequence shown here is derived from an EMBL/GenBank/DDBJ whole genome shotgun (WGS) entry which is preliminary data.</text>
</comment>
<reference evidence="2" key="1">
    <citation type="submission" date="2017-08" db="EMBL/GenBank/DDBJ databases">
        <title>A dynamic microbial community with high functional redundancy inhabits the cold, oxic subseafloor aquifer.</title>
        <authorList>
            <person name="Tully B.J."/>
            <person name="Wheat C.G."/>
            <person name="Glazer B.T."/>
            <person name="Huber J.A."/>
        </authorList>
    </citation>
    <scope>NUCLEOTIDE SEQUENCE [LARGE SCALE GENOMIC DNA]</scope>
</reference>
<gene>
    <name evidence="1" type="ORF">COA96_02825</name>
</gene>
<accession>A0A2A5B8Z4</accession>
<evidence type="ECO:0000313" key="1">
    <source>
        <dbReference type="EMBL" id="PCJ27801.1"/>
    </source>
</evidence>
<evidence type="ECO:0000313" key="2">
    <source>
        <dbReference type="Proteomes" id="UP000218327"/>
    </source>
</evidence>
<dbReference type="EMBL" id="NVVJ01000005">
    <property type="protein sequence ID" value="PCJ27801.1"/>
    <property type="molecule type" value="Genomic_DNA"/>
</dbReference>
<sequence length="159" mass="17692">MLLLVSAPSSFAHEQKTAVTRILFNPNTGNIEVMHRFLVHDAEHAAGVIFGAGQKLLESADSRALFGSYVVNRFSIATIDENQKSTELDLAYIGEEIDGQFLWVYQEAKIFDGMQALRVVNMALRDVWPDQANLVNIEKDGQIYSLSFIGSSESLLIEL</sequence>
<protein>
    <submittedName>
        <fullName evidence="1">Uncharacterized protein</fullName>
    </submittedName>
</protein>
<proteinExistence type="predicted"/>